<evidence type="ECO:0000256" key="6">
    <source>
        <dbReference type="PROSITE-ProRule" id="PRU10141"/>
    </source>
</evidence>
<keyword evidence="4 6" id="KW-0067">ATP-binding</keyword>
<keyword evidence="1" id="KW-0808">Transferase</keyword>
<feature type="domain" description="Protein kinase" evidence="8">
    <location>
        <begin position="41"/>
        <end position="330"/>
    </location>
</feature>
<feature type="coiled-coil region" evidence="7">
    <location>
        <begin position="563"/>
        <end position="590"/>
    </location>
</feature>
<dbReference type="GO" id="GO:0005524">
    <property type="term" value="F:ATP binding"/>
    <property type="evidence" value="ECO:0007669"/>
    <property type="project" value="UniProtKB-UniRule"/>
</dbReference>
<dbReference type="PANTHER" id="PTHR43289:SF6">
    <property type="entry name" value="SERINE_THREONINE-PROTEIN KINASE NEKL-3"/>
    <property type="match status" value="1"/>
</dbReference>
<keyword evidence="5" id="KW-0802">TPR repeat</keyword>
<dbReference type="SMART" id="SM00028">
    <property type="entry name" value="TPR"/>
    <property type="match status" value="6"/>
</dbReference>
<dbReference type="PROSITE" id="PS50005">
    <property type="entry name" value="TPR"/>
    <property type="match status" value="1"/>
</dbReference>
<evidence type="ECO:0000256" key="1">
    <source>
        <dbReference type="ARBA" id="ARBA00022679"/>
    </source>
</evidence>
<dbReference type="CDD" id="cd14014">
    <property type="entry name" value="STKc_PknB_like"/>
    <property type="match status" value="1"/>
</dbReference>
<keyword evidence="10" id="KW-1185">Reference proteome</keyword>
<dbReference type="Gene3D" id="1.10.510.10">
    <property type="entry name" value="Transferase(Phosphotransferase) domain 1"/>
    <property type="match status" value="1"/>
</dbReference>
<dbReference type="SMART" id="SM00220">
    <property type="entry name" value="S_TKc"/>
    <property type="match status" value="1"/>
</dbReference>
<dbReference type="InterPro" id="IPR019734">
    <property type="entry name" value="TPR_rpt"/>
</dbReference>
<proteinExistence type="predicted"/>
<keyword evidence="2 6" id="KW-0547">Nucleotide-binding</keyword>
<dbReference type="Proteomes" id="UP000557717">
    <property type="component" value="Unassembled WGS sequence"/>
</dbReference>
<dbReference type="Pfam" id="PF13374">
    <property type="entry name" value="TPR_10"/>
    <property type="match status" value="1"/>
</dbReference>
<dbReference type="RefSeq" id="WP_184018033.1">
    <property type="nucleotide sequence ID" value="NZ_JACHFD010000008.1"/>
</dbReference>
<name>A0A840V7V0_9BACT</name>
<evidence type="ECO:0000256" key="2">
    <source>
        <dbReference type="ARBA" id="ARBA00022741"/>
    </source>
</evidence>
<gene>
    <name evidence="9" type="ORF">HNR46_001903</name>
</gene>
<dbReference type="Gene3D" id="1.25.40.10">
    <property type="entry name" value="Tetratricopeptide repeat domain"/>
    <property type="match status" value="3"/>
</dbReference>
<evidence type="ECO:0000256" key="3">
    <source>
        <dbReference type="ARBA" id="ARBA00022777"/>
    </source>
</evidence>
<dbReference type="InterPro" id="IPR008271">
    <property type="entry name" value="Ser/Thr_kinase_AS"/>
</dbReference>
<evidence type="ECO:0000313" key="10">
    <source>
        <dbReference type="Proteomes" id="UP000557717"/>
    </source>
</evidence>
<dbReference type="InterPro" id="IPR017441">
    <property type="entry name" value="Protein_kinase_ATP_BS"/>
</dbReference>
<feature type="binding site" evidence="6">
    <location>
        <position position="71"/>
    </location>
    <ligand>
        <name>ATP</name>
        <dbReference type="ChEBI" id="CHEBI:30616"/>
    </ligand>
</feature>
<dbReference type="InterPro" id="IPR011990">
    <property type="entry name" value="TPR-like_helical_dom_sf"/>
</dbReference>
<protein>
    <submittedName>
        <fullName evidence="9">Tetratricopeptide (TPR) repeat protein</fullName>
    </submittedName>
</protein>
<sequence>MSERRTRSHRMSAAQAAGLLDLGAWVETEFEEQAGDVVGRYRLVEMLGEGAFGAVWRAEQWEPIQREVALKRIKRGMDGREVMARFSVESQALARMDHPNIAAVFDAAADDEGLPYFAMEWVKGEPLTEYCDARNLTIRQRLEIFIPVCLAVQHAHQKAILHRDLKPSNLLVTEVDGRPVPKVIDFGIAKALGGEAAGDGLQTRVGAILGTLAYMSPEQAGSTRDVDTRSDVYSLGVILFELMCGRTPDVFDSDIPYDGALLQIRNGVIPKPSQCLLDDEVAGARGEDLVGIQRRLRGDLDRIVLKALAKDRRDRYATASSLAGDLGRYLRGDPVSAVPPSWGYQVSKFALRHRAGVMATVLVTVALLAGTGVSLWQASEARRSRVQSEANLVKAREAVELFLNRMTLEPRLQEADFSDFRRALLESALPFYEELAAQSRADLPFTAGNAGAFNQLGLIYYELGQVTEALGAYEQAEALAASLVKEEPEDLDALSLWASIENNRAAVWERAHDDLGARNGQRRALGIVRRILAKDPERVADRKIFITLLVNHGILLAHDPSELGGAQKLLEEALGEAEKLERERPEEEEGYVAYAQSNLAKVLHSRGDPAAVEGYQRAISLQRHRCESHPNEVFQRHLLATSLLNLGYIFTYGGRPTEALPLLEEAIKIREELALQFPSNPEHLSSVATGRCLVGMDLRQLGRVEEAVAELEKAVALQHALVEAFPEDARYRSREGSVWDQLAAFQRERGEVDAAVVSYRRSVECHREQSALRPDDEEPKVLLAQRWNALGKMAQEEGRVEEVIEAAEGLASLRPERWQELISGVEFLAWVAGQQGEGSVEVAERAVALLGQAIAGGFPGVPELKSSEAWVALRAVPGFDQLRERPPGPPDGAPTAFQFEYSYEDPGARDWVRQGDRWLETQPSGKVNEFAVVERCCLRAISGTHLRGITEPRLEVFIPDKGEKPQLQVRMDGGDWALFANLEKVE</sequence>
<dbReference type="PROSITE" id="PS00107">
    <property type="entry name" value="PROTEIN_KINASE_ATP"/>
    <property type="match status" value="1"/>
</dbReference>
<dbReference type="Pfam" id="PF00069">
    <property type="entry name" value="Pkinase"/>
    <property type="match status" value="1"/>
</dbReference>
<dbReference type="Gene3D" id="3.30.200.20">
    <property type="entry name" value="Phosphorylase Kinase, domain 1"/>
    <property type="match status" value="1"/>
</dbReference>
<evidence type="ECO:0000259" key="8">
    <source>
        <dbReference type="PROSITE" id="PS50011"/>
    </source>
</evidence>
<keyword evidence="7" id="KW-0175">Coiled coil</keyword>
<evidence type="ECO:0000256" key="7">
    <source>
        <dbReference type="SAM" id="Coils"/>
    </source>
</evidence>
<feature type="repeat" description="TPR" evidence="5">
    <location>
        <begin position="450"/>
        <end position="483"/>
    </location>
</feature>
<dbReference type="SUPFAM" id="SSF48452">
    <property type="entry name" value="TPR-like"/>
    <property type="match status" value="1"/>
</dbReference>
<dbReference type="PROSITE" id="PS50011">
    <property type="entry name" value="PROTEIN_KINASE_DOM"/>
    <property type="match status" value="1"/>
</dbReference>
<organism evidence="9 10">
    <name type="scientific">Haloferula luteola</name>
    <dbReference type="NCBI Taxonomy" id="595692"/>
    <lineage>
        <taxon>Bacteria</taxon>
        <taxon>Pseudomonadati</taxon>
        <taxon>Verrucomicrobiota</taxon>
        <taxon>Verrucomicrobiia</taxon>
        <taxon>Verrucomicrobiales</taxon>
        <taxon>Verrucomicrobiaceae</taxon>
        <taxon>Haloferula</taxon>
    </lineage>
</organism>
<dbReference type="AlphaFoldDB" id="A0A840V7V0"/>
<dbReference type="InterPro" id="IPR000719">
    <property type="entry name" value="Prot_kinase_dom"/>
</dbReference>
<dbReference type="PROSITE" id="PS00108">
    <property type="entry name" value="PROTEIN_KINASE_ST"/>
    <property type="match status" value="1"/>
</dbReference>
<reference evidence="9 10" key="1">
    <citation type="submission" date="2020-08" db="EMBL/GenBank/DDBJ databases">
        <title>Genomic Encyclopedia of Type Strains, Phase IV (KMG-IV): sequencing the most valuable type-strain genomes for metagenomic binning, comparative biology and taxonomic classification.</title>
        <authorList>
            <person name="Goeker M."/>
        </authorList>
    </citation>
    <scope>NUCLEOTIDE SEQUENCE [LARGE SCALE GENOMIC DNA]</scope>
    <source>
        <strain evidence="9 10">YC6886</strain>
    </source>
</reference>
<evidence type="ECO:0000313" key="9">
    <source>
        <dbReference type="EMBL" id="MBB5351664.1"/>
    </source>
</evidence>
<keyword evidence="3" id="KW-0418">Kinase</keyword>
<accession>A0A840V7V0</accession>
<evidence type="ECO:0000256" key="4">
    <source>
        <dbReference type="ARBA" id="ARBA00022840"/>
    </source>
</evidence>
<dbReference type="GO" id="GO:0004674">
    <property type="term" value="F:protein serine/threonine kinase activity"/>
    <property type="evidence" value="ECO:0007669"/>
    <property type="project" value="TreeGrafter"/>
</dbReference>
<dbReference type="EMBL" id="JACHFD010000008">
    <property type="protein sequence ID" value="MBB5351664.1"/>
    <property type="molecule type" value="Genomic_DNA"/>
</dbReference>
<evidence type="ECO:0000256" key="5">
    <source>
        <dbReference type="PROSITE-ProRule" id="PRU00339"/>
    </source>
</evidence>
<comment type="caution">
    <text evidence="9">The sequence shown here is derived from an EMBL/GenBank/DDBJ whole genome shotgun (WGS) entry which is preliminary data.</text>
</comment>
<dbReference type="InterPro" id="IPR011009">
    <property type="entry name" value="Kinase-like_dom_sf"/>
</dbReference>
<dbReference type="SUPFAM" id="SSF56112">
    <property type="entry name" value="Protein kinase-like (PK-like)"/>
    <property type="match status" value="1"/>
</dbReference>
<dbReference type="Pfam" id="PF13181">
    <property type="entry name" value="TPR_8"/>
    <property type="match status" value="1"/>
</dbReference>
<dbReference type="PANTHER" id="PTHR43289">
    <property type="entry name" value="MITOGEN-ACTIVATED PROTEIN KINASE KINASE KINASE 20-RELATED"/>
    <property type="match status" value="1"/>
</dbReference>